<comment type="subcellular location">
    <subcellularLocation>
        <location evidence="1">Nucleus</location>
    </subcellularLocation>
</comment>
<evidence type="ECO:0000313" key="9">
    <source>
        <dbReference type="EMBL" id="KAF7639196.1"/>
    </source>
</evidence>
<evidence type="ECO:0000313" key="10">
    <source>
        <dbReference type="Proteomes" id="UP000605970"/>
    </source>
</evidence>
<evidence type="ECO:0000256" key="5">
    <source>
        <dbReference type="ARBA" id="ARBA00023242"/>
    </source>
</evidence>
<gene>
    <name evidence="9" type="ORF">Mgra_00001426</name>
</gene>
<keyword evidence="7" id="KW-0812">Transmembrane</keyword>
<proteinExistence type="inferred from homology"/>
<keyword evidence="10" id="KW-1185">Reference proteome</keyword>
<name>A0A8T0A1J6_9BILA</name>
<comment type="similarity">
    <text evidence="2">Belongs to the TALE/IRO homeobox family.</text>
</comment>
<feature type="transmembrane region" description="Helical" evidence="7">
    <location>
        <begin position="103"/>
        <end position="127"/>
    </location>
</feature>
<evidence type="ECO:0000256" key="1">
    <source>
        <dbReference type="ARBA" id="ARBA00004123"/>
    </source>
</evidence>
<accession>A0A8T0A1J6</accession>
<keyword evidence="3 9" id="KW-0238">DNA-binding</keyword>
<dbReference type="InterPro" id="IPR008422">
    <property type="entry name" value="KN_HD"/>
</dbReference>
<feature type="domain" description="Homeobox" evidence="8">
    <location>
        <begin position="40"/>
        <end position="153"/>
    </location>
</feature>
<dbReference type="AlphaFoldDB" id="A0A8T0A1J6"/>
<dbReference type="GO" id="GO:0048468">
    <property type="term" value="P:cell development"/>
    <property type="evidence" value="ECO:0007669"/>
    <property type="project" value="TreeGrafter"/>
</dbReference>
<keyword evidence="7" id="KW-0472">Membrane</keyword>
<evidence type="ECO:0000259" key="8">
    <source>
        <dbReference type="SMART" id="SM00389"/>
    </source>
</evidence>
<dbReference type="SUPFAM" id="SSF46689">
    <property type="entry name" value="Homeodomain-like"/>
    <property type="match status" value="1"/>
</dbReference>
<dbReference type="InterPro" id="IPR001356">
    <property type="entry name" value="HD"/>
</dbReference>
<comment type="caution">
    <text evidence="9">The sequence shown here is derived from an EMBL/GenBank/DDBJ whole genome shotgun (WGS) entry which is preliminary data.</text>
</comment>
<evidence type="ECO:0000256" key="3">
    <source>
        <dbReference type="ARBA" id="ARBA00023125"/>
    </source>
</evidence>
<dbReference type="InterPro" id="IPR009057">
    <property type="entry name" value="Homeodomain-like_sf"/>
</dbReference>
<dbReference type="GO" id="GO:0000978">
    <property type="term" value="F:RNA polymerase II cis-regulatory region sequence-specific DNA binding"/>
    <property type="evidence" value="ECO:0007669"/>
    <property type="project" value="TreeGrafter"/>
</dbReference>
<sequence>MNPHPHQPFTLPLHPQNTSGFPFPVDPTSLAAFQPFMVQSEHRRKNATREVTAPLKHWLNQHRKNPYPTKAEKTFLALLTHMTMTQKSNRLASEKIMLKMTTFFSLVNFHRLIIKAVTVVVVCAYFIKVYKIKTVSTWFANARRRLKKESGNMSWAQKSNLDDDLDEGDKEEVEIDNEENHQQNPGMSGIFRMMANGGRYIGINQQNLIGQHLAILNEQQRLFINGRILNESPSSSTPQTILKEKEEIINEEIKEKILLNGINQNGSVSPPSTSSQLQKEEKEEEENEEVKEEKTVNGTEKRLVIKKIAFKYK</sequence>
<dbReference type="CDD" id="cd00086">
    <property type="entry name" value="homeodomain"/>
    <property type="match status" value="1"/>
</dbReference>
<dbReference type="PANTHER" id="PTHR11211:SF40">
    <property type="entry name" value="MIRROR, ISOFORM C"/>
    <property type="match status" value="1"/>
</dbReference>
<dbReference type="OrthoDB" id="5399138at2759"/>
<dbReference type="Pfam" id="PF05920">
    <property type="entry name" value="Homeobox_KN"/>
    <property type="match status" value="1"/>
</dbReference>
<evidence type="ECO:0000256" key="6">
    <source>
        <dbReference type="SAM" id="MobiDB-lite"/>
    </source>
</evidence>
<reference evidence="9" key="1">
    <citation type="journal article" date="2020" name="Ecol. Evol.">
        <title>Genome structure and content of the rice root-knot nematode (Meloidogyne graminicola).</title>
        <authorList>
            <person name="Phan N.T."/>
            <person name="Danchin E.G.J."/>
            <person name="Klopp C."/>
            <person name="Perfus-Barbeoch L."/>
            <person name="Kozlowski D.K."/>
            <person name="Koutsovoulos G.D."/>
            <person name="Lopez-Roques C."/>
            <person name="Bouchez O."/>
            <person name="Zahm M."/>
            <person name="Besnard G."/>
            <person name="Bellafiore S."/>
        </authorList>
    </citation>
    <scope>NUCLEOTIDE SEQUENCE</scope>
    <source>
        <strain evidence="9">VN-18</strain>
    </source>
</reference>
<dbReference type="GO" id="GO:0005634">
    <property type="term" value="C:nucleus"/>
    <property type="evidence" value="ECO:0007669"/>
    <property type="project" value="UniProtKB-SubCell"/>
</dbReference>
<dbReference type="Gene3D" id="1.10.10.60">
    <property type="entry name" value="Homeodomain-like"/>
    <property type="match status" value="1"/>
</dbReference>
<evidence type="ECO:0000256" key="2">
    <source>
        <dbReference type="ARBA" id="ARBA00008446"/>
    </source>
</evidence>
<keyword evidence="7" id="KW-1133">Transmembrane helix</keyword>
<dbReference type="SMART" id="SM00389">
    <property type="entry name" value="HOX"/>
    <property type="match status" value="1"/>
</dbReference>
<feature type="region of interest" description="Disordered" evidence="6">
    <location>
        <begin position="261"/>
        <end position="297"/>
    </location>
</feature>
<feature type="compositionally biased region" description="Polar residues" evidence="6">
    <location>
        <begin position="261"/>
        <end position="277"/>
    </location>
</feature>
<evidence type="ECO:0000256" key="7">
    <source>
        <dbReference type="SAM" id="Phobius"/>
    </source>
</evidence>
<dbReference type="GO" id="GO:0030182">
    <property type="term" value="P:neuron differentiation"/>
    <property type="evidence" value="ECO:0007669"/>
    <property type="project" value="TreeGrafter"/>
</dbReference>
<dbReference type="Proteomes" id="UP000605970">
    <property type="component" value="Unassembled WGS sequence"/>
</dbReference>
<keyword evidence="4 9" id="KW-0371">Homeobox</keyword>
<protein>
    <submittedName>
        <fullName evidence="9">Homeobox domain-containing protein</fullName>
    </submittedName>
</protein>
<evidence type="ECO:0000256" key="4">
    <source>
        <dbReference type="ARBA" id="ARBA00023155"/>
    </source>
</evidence>
<keyword evidence="5" id="KW-0539">Nucleus</keyword>
<dbReference type="PANTHER" id="PTHR11211">
    <property type="entry name" value="IROQUOIS-CLASS HOMEODOMAIN PROTEIN IRX"/>
    <property type="match status" value="1"/>
</dbReference>
<dbReference type="GO" id="GO:0000981">
    <property type="term" value="F:DNA-binding transcription factor activity, RNA polymerase II-specific"/>
    <property type="evidence" value="ECO:0007669"/>
    <property type="project" value="TreeGrafter"/>
</dbReference>
<dbReference type="EMBL" id="JABEBT010000007">
    <property type="protein sequence ID" value="KAF7639196.1"/>
    <property type="molecule type" value="Genomic_DNA"/>
</dbReference>
<organism evidence="9 10">
    <name type="scientific">Meloidogyne graminicola</name>
    <dbReference type="NCBI Taxonomy" id="189291"/>
    <lineage>
        <taxon>Eukaryota</taxon>
        <taxon>Metazoa</taxon>
        <taxon>Ecdysozoa</taxon>
        <taxon>Nematoda</taxon>
        <taxon>Chromadorea</taxon>
        <taxon>Rhabditida</taxon>
        <taxon>Tylenchina</taxon>
        <taxon>Tylenchomorpha</taxon>
        <taxon>Tylenchoidea</taxon>
        <taxon>Meloidogynidae</taxon>
        <taxon>Meloidogyninae</taxon>
        <taxon>Meloidogyne</taxon>
    </lineage>
</organism>